<dbReference type="Proteomes" id="UP001235939">
    <property type="component" value="Chromosome 04"/>
</dbReference>
<name>A0ABY6KEW3_9ARAC</name>
<dbReference type="InterPro" id="IPR055469">
    <property type="entry name" value="DUF7041"/>
</dbReference>
<reference evidence="2 3" key="1">
    <citation type="submission" date="2022-01" db="EMBL/GenBank/DDBJ databases">
        <title>A chromosomal length assembly of Cordylochernes scorpioides.</title>
        <authorList>
            <person name="Zeh D."/>
            <person name="Zeh J."/>
        </authorList>
    </citation>
    <scope>NUCLEOTIDE SEQUENCE [LARGE SCALE GENOMIC DNA]</scope>
    <source>
        <strain evidence="2">IN4F17</strain>
        <tissue evidence="2">Whole Body</tissue>
    </source>
</reference>
<dbReference type="PANTHER" id="PTHR33327">
    <property type="entry name" value="ENDONUCLEASE"/>
    <property type="match status" value="1"/>
</dbReference>
<sequence length="212" mass="24174">MVIQAENTIAASASKLGLSYSISFHDHLSSMPVKTNSEICKVSVKIPPFWVEKPEIWFFQVEAQFKIGGIIQEDTKFNYLISQLEPKYIENIWDIINSKSDNKYSECKSRLLELFRESEGLRIKKLISGIELGDMKPSQLLQKLRSLATPDISDNLIKTLWLDKLPTSIKNILIVSEEDISKLAIMVDKINEINSSKEIYDAEVCLLHQQIA</sequence>
<organism evidence="2 3">
    <name type="scientific">Cordylochernes scorpioides</name>
    <dbReference type="NCBI Taxonomy" id="51811"/>
    <lineage>
        <taxon>Eukaryota</taxon>
        <taxon>Metazoa</taxon>
        <taxon>Ecdysozoa</taxon>
        <taxon>Arthropoda</taxon>
        <taxon>Chelicerata</taxon>
        <taxon>Arachnida</taxon>
        <taxon>Pseudoscorpiones</taxon>
        <taxon>Cheliferoidea</taxon>
        <taxon>Chernetidae</taxon>
        <taxon>Cordylochernes</taxon>
    </lineage>
</organism>
<proteinExistence type="predicted"/>
<dbReference type="PANTHER" id="PTHR33327:SF3">
    <property type="entry name" value="RNA-DIRECTED DNA POLYMERASE"/>
    <property type="match status" value="1"/>
</dbReference>
<keyword evidence="3" id="KW-1185">Reference proteome</keyword>
<dbReference type="EMBL" id="CP092866">
    <property type="protein sequence ID" value="UYV67027.1"/>
    <property type="molecule type" value="Genomic_DNA"/>
</dbReference>
<evidence type="ECO:0000313" key="3">
    <source>
        <dbReference type="Proteomes" id="UP001235939"/>
    </source>
</evidence>
<evidence type="ECO:0000313" key="2">
    <source>
        <dbReference type="EMBL" id="UYV67027.1"/>
    </source>
</evidence>
<accession>A0ABY6KEW3</accession>
<feature type="domain" description="DUF7041" evidence="1">
    <location>
        <begin position="46"/>
        <end position="127"/>
    </location>
</feature>
<protein>
    <recommendedName>
        <fullName evidence="1">DUF7041 domain-containing protein</fullName>
    </recommendedName>
</protein>
<gene>
    <name evidence="2" type="ORF">LAZ67_4003685</name>
</gene>
<evidence type="ECO:0000259" key="1">
    <source>
        <dbReference type="Pfam" id="PF23055"/>
    </source>
</evidence>
<dbReference type="Pfam" id="PF23055">
    <property type="entry name" value="DUF7041"/>
    <property type="match status" value="1"/>
</dbReference>